<organism evidence="2 3">
    <name type="scientific">Candidatus Roizmanbacteria bacterium CG22_combo_CG10-13_8_21_14_all_34_12</name>
    <dbReference type="NCBI Taxonomy" id="1974860"/>
    <lineage>
        <taxon>Bacteria</taxon>
        <taxon>Candidatus Roizmaniibacteriota</taxon>
    </lineage>
</organism>
<accession>A0A2H0C1F4</accession>
<protein>
    <submittedName>
        <fullName evidence="2">Uncharacterized protein</fullName>
    </submittedName>
</protein>
<evidence type="ECO:0000313" key="3">
    <source>
        <dbReference type="Proteomes" id="UP000229699"/>
    </source>
</evidence>
<comment type="caution">
    <text evidence="2">The sequence shown here is derived from an EMBL/GenBank/DDBJ whole genome shotgun (WGS) entry which is preliminary data.</text>
</comment>
<sequence>MDLENIKNSINKSNINISNLEKEIIIKKKQETSEKVIQTLFDRVQNEDNKLSNLREQLQKLKSPYIARNELKYQVPPSKKVNITYREIQELELRIIVLEDKIQSLYLLPLFINFKST</sequence>
<dbReference type="AlphaFoldDB" id="A0A2H0C1F4"/>
<reference evidence="2 3" key="1">
    <citation type="submission" date="2017-09" db="EMBL/GenBank/DDBJ databases">
        <title>Depth-based differentiation of microbial function through sediment-hosted aquifers and enrichment of novel symbionts in the deep terrestrial subsurface.</title>
        <authorList>
            <person name="Probst A.J."/>
            <person name="Ladd B."/>
            <person name="Jarett J.K."/>
            <person name="Geller-Mcgrath D.E."/>
            <person name="Sieber C.M."/>
            <person name="Emerson J.B."/>
            <person name="Anantharaman K."/>
            <person name="Thomas B.C."/>
            <person name="Malmstrom R."/>
            <person name="Stieglmeier M."/>
            <person name="Klingl A."/>
            <person name="Woyke T."/>
            <person name="Ryan C.M."/>
            <person name="Banfield J.F."/>
        </authorList>
    </citation>
    <scope>NUCLEOTIDE SEQUENCE [LARGE SCALE GENOMIC DNA]</scope>
    <source>
        <strain evidence="2">CG22_combo_CG10-13_8_21_14_all_34_12</strain>
    </source>
</reference>
<keyword evidence="1" id="KW-0175">Coiled coil</keyword>
<proteinExistence type="predicted"/>
<feature type="coiled-coil region" evidence="1">
    <location>
        <begin position="3"/>
        <end position="57"/>
    </location>
</feature>
<dbReference type="Proteomes" id="UP000229699">
    <property type="component" value="Unassembled WGS sequence"/>
</dbReference>
<name>A0A2H0C1F4_9BACT</name>
<evidence type="ECO:0000256" key="1">
    <source>
        <dbReference type="SAM" id="Coils"/>
    </source>
</evidence>
<feature type="coiled-coil region" evidence="1">
    <location>
        <begin position="81"/>
        <end position="108"/>
    </location>
</feature>
<gene>
    <name evidence="2" type="ORF">COW97_00700</name>
</gene>
<evidence type="ECO:0000313" key="2">
    <source>
        <dbReference type="EMBL" id="PIP63775.1"/>
    </source>
</evidence>
<dbReference type="EMBL" id="PCTC01000014">
    <property type="protein sequence ID" value="PIP63775.1"/>
    <property type="molecule type" value="Genomic_DNA"/>
</dbReference>